<dbReference type="AlphaFoldDB" id="A0AAP2Q675"/>
<proteinExistence type="predicted"/>
<name>A0AAP2Q675_PARDI</name>
<dbReference type="Proteomes" id="UP001198806">
    <property type="component" value="Unassembled WGS sequence"/>
</dbReference>
<sequence>MQFDYIDHSHKYIDDILYIIRLGLKQRSSVLNRKTREGINTQSLVDAFNVIGLTNTVRKVKIGVQKEHEREDGKGKEDIYFYLNDDKYTRIFYAEAKRLPMPRYKNKEEYVTGNSTTNNASGGIQRYKLGFHGDEHLNNNGMFAYIENKSIEEWLKIINDKILNEYPNDSPLILTNKINEYTSTHTYENHEGYFTMYHFWIDLTRN</sequence>
<accession>A0AAP2Q675</accession>
<gene>
    <name evidence="1" type="ORF">LI194_07850</name>
</gene>
<organism evidence="1 2">
    <name type="scientific">Parabacteroides distasonis</name>
    <dbReference type="NCBI Taxonomy" id="823"/>
    <lineage>
        <taxon>Bacteria</taxon>
        <taxon>Pseudomonadati</taxon>
        <taxon>Bacteroidota</taxon>
        <taxon>Bacteroidia</taxon>
        <taxon>Bacteroidales</taxon>
        <taxon>Tannerellaceae</taxon>
        <taxon>Parabacteroides</taxon>
    </lineage>
</organism>
<evidence type="ECO:0000313" key="1">
    <source>
        <dbReference type="EMBL" id="MCB6517705.1"/>
    </source>
</evidence>
<evidence type="ECO:0000313" key="2">
    <source>
        <dbReference type="Proteomes" id="UP001198806"/>
    </source>
</evidence>
<comment type="caution">
    <text evidence="1">The sequence shown here is derived from an EMBL/GenBank/DDBJ whole genome shotgun (WGS) entry which is preliminary data.</text>
</comment>
<dbReference type="EMBL" id="JAJCNI010000007">
    <property type="protein sequence ID" value="MCB6517705.1"/>
    <property type="molecule type" value="Genomic_DNA"/>
</dbReference>
<dbReference type="RefSeq" id="WP_158532343.1">
    <property type="nucleotide sequence ID" value="NZ_JADMVU010000008.1"/>
</dbReference>
<protein>
    <submittedName>
        <fullName evidence="1">Uncharacterized protein</fullName>
    </submittedName>
</protein>
<reference evidence="1" key="1">
    <citation type="submission" date="2021-10" db="EMBL/GenBank/DDBJ databases">
        <title>Collection of gut derived symbiotic bacterial strains cultured from healthy donors.</title>
        <authorList>
            <person name="Lin H."/>
            <person name="Littmann E."/>
            <person name="Kohout C."/>
            <person name="Pamer E.G."/>
        </authorList>
    </citation>
    <scope>NUCLEOTIDE SEQUENCE</scope>
    <source>
        <strain evidence="1">DFI.2.94</strain>
    </source>
</reference>